<gene>
    <name evidence="1" type="ORF">L210DRAFT_244409</name>
</gene>
<comment type="caution">
    <text evidence="1">The sequence shown here is derived from an EMBL/GenBank/DDBJ whole genome shotgun (WGS) entry which is preliminary data.</text>
</comment>
<reference evidence="1" key="2">
    <citation type="journal article" date="2020" name="Nat. Commun.">
        <title>Large-scale genome sequencing of mycorrhizal fungi provides insights into the early evolution of symbiotic traits.</title>
        <authorList>
            <person name="Miyauchi S."/>
            <person name="Kiss E."/>
            <person name="Kuo A."/>
            <person name="Drula E."/>
            <person name="Kohler A."/>
            <person name="Sanchez-Garcia M."/>
            <person name="Morin E."/>
            <person name="Andreopoulos B."/>
            <person name="Barry K.W."/>
            <person name="Bonito G."/>
            <person name="Buee M."/>
            <person name="Carver A."/>
            <person name="Chen C."/>
            <person name="Cichocki N."/>
            <person name="Clum A."/>
            <person name="Culley D."/>
            <person name="Crous P.W."/>
            <person name="Fauchery L."/>
            <person name="Girlanda M."/>
            <person name="Hayes R.D."/>
            <person name="Keri Z."/>
            <person name="LaButti K."/>
            <person name="Lipzen A."/>
            <person name="Lombard V."/>
            <person name="Magnuson J."/>
            <person name="Maillard F."/>
            <person name="Murat C."/>
            <person name="Nolan M."/>
            <person name="Ohm R.A."/>
            <person name="Pangilinan J."/>
            <person name="Pereira M.F."/>
            <person name="Perotto S."/>
            <person name="Peter M."/>
            <person name="Pfister S."/>
            <person name="Riley R."/>
            <person name="Sitrit Y."/>
            <person name="Stielow J.B."/>
            <person name="Szollosi G."/>
            <person name="Zifcakova L."/>
            <person name="Stursova M."/>
            <person name="Spatafora J.W."/>
            <person name="Tedersoo L."/>
            <person name="Vaario L.M."/>
            <person name="Yamada A."/>
            <person name="Yan M."/>
            <person name="Wang P."/>
            <person name="Xu J."/>
            <person name="Bruns T."/>
            <person name="Baldrian P."/>
            <person name="Vilgalys R."/>
            <person name="Dunand C."/>
            <person name="Henrissat B."/>
            <person name="Grigoriev I.V."/>
            <person name="Hibbett D."/>
            <person name="Nagy L.G."/>
            <person name="Martin F.M."/>
        </authorList>
    </citation>
    <scope>NUCLEOTIDE SEQUENCE</scope>
    <source>
        <strain evidence="1">BED1</strain>
    </source>
</reference>
<dbReference type="EMBL" id="WHUW01000016">
    <property type="protein sequence ID" value="KAF8438473.1"/>
    <property type="molecule type" value="Genomic_DNA"/>
</dbReference>
<sequence>MTPLQCVERPSRWALHLGNVADALKTYEEVRLPFANGIVQRSRDVGPYYSFSSHEMARFLPTASRKNWIICANRSRMHGRGRASGYGVTQSAGVQSVVCSQSCRQSRKTQAMSSWK</sequence>
<accession>A0AAD4GEI7</accession>
<proteinExistence type="predicted"/>
<reference evidence="1" key="1">
    <citation type="submission" date="2019-10" db="EMBL/GenBank/DDBJ databases">
        <authorList>
            <consortium name="DOE Joint Genome Institute"/>
            <person name="Kuo A."/>
            <person name="Miyauchi S."/>
            <person name="Kiss E."/>
            <person name="Drula E."/>
            <person name="Kohler A."/>
            <person name="Sanchez-Garcia M."/>
            <person name="Andreopoulos B."/>
            <person name="Barry K.W."/>
            <person name="Bonito G."/>
            <person name="Buee M."/>
            <person name="Carver A."/>
            <person name="Chen C."/>
            <person name="Cichocki N."/>
            <person name="Clum A."/>
            <person name="Culley D."/>
            <person name="Crous P.W."/>
            <person name="Fauchery L."/>
            <person name="Girlanda M."/>
            <person name="Hayes R."/>
            <person name="Keri Z."/>
            <person name="LaButti K."/>
            <person name="Lipzen A."/>
            <person name="Lombard V."/>
            <person name="Magnuson J."/>
            <person name="Maillard F."/>
            <person name="Morin E."/>
            <person name="Murat C."/>
            <person name="Nolan M."/>
            <person name="Ohm R."/>
            <person name="Pangilinan J."/>
            <person name="Pereira M."/>
            <person name="Perotto S."/>
            <person name="Peter M."/>
            <person name="Riley R."/>
            <person name="Sitrit Y."/>
            <person name="Stielow B."/>
            <person name="Szollosi G."/>
            <person name="Zifcakova L."/>
            <person name="Stursova M."/>
            <person name="Spatafora J.W."/>
            <person name="Tedersoo L."/>
            <person name="Vaario L.-M."/>
            <person name="Yamada A."/>
            <person name="Yan M."/>
            <person name="Wang P."/>
            <person name="Xu J."/>
            <person name="Bruns T."/>
            <person name="Baldrian P."/>
            <person name="Vilgalys R."/>
            <person name="Henrissat B."/>
            <person name="Grigoriev I.V."/>
            <person name="Hibbett D."/>
            <person name="Nagy L.G."/>
            <person name="Martin F.M."/>
        </authorList>
    </citation>
    <scope>NUCLEOTIDE SEQUENCE</scope>
    <source>
        <strain evidence="1">BED1</strain>
    </source>
</reference>
<dbReference type="AlphaFoldDB" id="A0AAD4GEI7"/>
<evidence type="ECO:0000313" key="1">
    <source>
        <dbReference type="EMBL" id="KAF8438473.1"/>
    </source>
</evidence>
<dbReference type="Proteomes" id="UP001194468">
    <property type="component" value="Unassembled WGS sequence"/>
</dbReference>
<name>A0AAD4GEI7_BOLED</name>
<protein>
    <submittedName>
        <fullName evidence="1">Uncharacterized protein</fullName>
    </submittedName>
</protein>
<organism evidence="1 2">
    <name type="scientific">Boletus edulis BED1</name>
    <dbReference type="NCBI Taxonomy" id="1328754"/>
    <lineage>
        <taxon>Eukaryota</taxon>
        <taxon>Fungi</taxon>
        <taxon>Dikarya</taxon>
        <taxon>Basidiomycota</taxon>
        <taxon>Agaricomycotina</taxon>
        <taxon>Agaricomycetes</taxon>
        <taxon>Agaricomycetidae</taxon>
        <taxon>Boletales</taxon>
        <taxon>Boletineae</taxon>
        <taxon>Boletaceae</taxon>
        <taxon>Boletoideae</taxon>
        <taxon>Boletus</taxon>
    </lineage>
</organism>
<keyword evidence="2" id="KW-1185">Reference proteome</keyword>
<evidence type="ECO:0000313" key="2">
    <source>
        <dbReference type="Proteomes" id="UP001194468"/>
    </source>
</evidence>